<accession>A0A914I4J0</accession>
<dbReference type="Gene3D" id="4.10.280.10">
    <property type="entry name" value="Helix-loop-helix DNA-binding domain"/>
    <property type="match status" value="1"/>
</dbReference>
<dbReference type="GO" id="GO:0046983">
    <property type="term" value="F:protein dimerization activity"/>
    <property type="evidence" value="ECO:0007669"/>
    <property type="project" value="InterPro"/>
</dbReference>
<proteinExistence type="predicted"/>
<keyword evidence="3" id="KW-1185">Reference proteome</keyword>
<dbReference type="PROSITE" id="PS50888">
    <property type="entry name" value="BHLH"/>
    <property type="match status" value="1"/>
</dbReference>
<dbReference type="AlphaFoldDB" id="A0A914I4J0"/>
<dbReference type="Proteomes" id="UP000887572">
    <property type="component" value="Unplaced"/>
</dbReference>
<evidence type="ECO:0000313" key="3">
    <source>
        <dbReference type="Proteomes" id="UP000887572"/>
    </source>
</evidence>
<sequence>MENCDQFLLGQYANNAEDTKCWPTAWASSASSSSLGRADDFFDENLLKRSSTSRTKKKIRWHRNSTDDNSSRSSTIRPKRKKSTEKERLRNLQISYHLRTLTALLPGVKTGIPRIRTLRLANRYIAHLGRILRGEHIFCEQSQAWRLLTIEDFGRTVGEEMQTTNSYKERAELELLSSCSASSTTTAATTTVGGRAELTSPDGDVGTAAHFADHRPVAAAFSDQRAKNSSKIDPFMSRCC</sequence>
<feature type="domain" description="BHLH" evidence="2">
    <location>
        <begin position="78"/>
        <end position="128"/>
    </location>
</feature>
<dbReference type="SUPFAM" id="SSF47459">
    <property type="entry name" value="HLH, helix-loop-helix DNA-binding domain"/>
    <property type="match status" value="1"/>
</dbReference>
<feature type="compositionally biased region" description="Basic residues" evidence="1">
    <location>
        <begin position="54"/>
        <end position="63"/>
    </location>
</feature>
<organism evidence="3 4">
    <name type="scientific">Globodera rostochiensis</name>
    <name type="common">Golden nematode worm</name>
    <name type="synonym">Heterodera rostochiensis</name>
    <dbReference type="NCBI Taxonomy" id="31243"/>
    <lineage>
        <taxon>Eukaryota</taxon>
        <taxon>Metazoa</taxon>
        <taxon>Ecdysozoa</taxon>
        <taxon>Nematoda</taxon>
        <taxon>Chromadorea</taxon>
        <taxon>Rhabditida</taxon>
        <taxon>Tylenchina</taxon>
        <taxon>Tylenchomorpha</taxon>
        <taxon>Tylenchoidea</taxon>
        <taxon>Heteroderidae</taxon>
        <taxon>Heteroderinae</taxon>
        <taxon>Globodera</taxon>
    </lineage>
</organism>
<evidence type="ECO:0000313" key="4">
    <source>
        <dbReference type="WBParaSite" id="Gr19_v10_g6741.t1"/>
    </source>
</evidence>
<name>A0A914I4J0_GLORO</name>
<feature type="region of interest" description="Disordered" evidence="1">
    <location>
        <begin position="54"/>
        <end position="86"/>
    </location>
</feature>
<dbReference type="InterPro" id="IPR011598">
    <property type="entry name" value="bHLH_dom"/>
</dbReference>
<dbReference type="WBParaSite" id="Gr19_v10_g6741.t1">
    <property type="protein sequence ID" value="Gr19_v10_g6741.t1"/>
    <property type="gene ID" value="Gr19_v10_g6741"/>
</dbReference>
<reference evidence="4" key="1">
    <citation type="submission" date="2022-11" db="UniProtKB">
        <authorList>
            <consortium name="WormBaseParasite"/>
        </authorList>
    </citation>
    <scope>IDENTIFICATION</scope>
</reference>
<protein>
    <submittedName>
        <fullName evidence="4">BHLH domain-containing protein</fullName>
    </submittedName>
</protein>
<evidence type="ECO:0000256" key="1">
    <source>
        <dbReference type="SAM" id="MobiDB-lite"/>
    </source>
</evidence>
<dbReference type="InterPro" id="IPR036638">
    <property type="entry name" value="HLH_DNA-bd_sf"/>
</dbReference>
<evidence type="ECO:0000259" key="2">
    <source>
        <dbReference type="PROSITE" id="PS50888"/>
    </source>
</evidence>